<protein>
    <submittedName>
        <fullName evidence="3">ADP-ribosylglycohydrolase family protein</fullName>
        <ecNumber evidence="3">3.2.2.-</ecNumber>
    </submittedName>
</protein>
<dbReference type="EMBL" id="JAUJEB010000001">
    <property type="protein sequence ID" value="MDN5212807.1"/>
    <property type="molecule type" value="Genomic_DNA"/>
</dbReference>
<dbReference type="PANTHER" id="PTHR16222">
    <property type="entry name" value="ADP-RIBOSYLGLYCOHYDROLASE"/>
    <property type="match status" value="1"/>
</dbReference>
<dbReference type="InterPro" id="IPR050792">
    <property type="entry name" value="ADP-ribosylglycohydrolase"/>
</dbReference>
<name>A0ABT8L723_9BACT</name>
<reference evidence="3" key="1">
    <citation type="submission" date="2023-06" db="EMBL/GenBank/DDBJ databases">
        <title>Genomic of Agaribacillus aureum.</title>
        <authorList>
            <person name="Wang G."/>
        </authorList>
    </citation>
    <scope>NUCLEOTIDE SEQUENCE</scope>
    <source>
        <strain evidence="3">BMA12</strain>
    </source>
</reference>
<accession>A0ABT8L723</accession>
<evidence type="ECO:0000313" key="3">
    <source>
        <dbReference type="EMBL" id="MDN5212807.1"/>
    </source>
</evidence>
<keyword evidence="4" id="KW-1185">Reference proteome</keyword>
<dbReference type="GO" id="GO:0016798">
    <property type="term" value="F:hydrolase activity, acting on glycosyl bonds"/>
    <property type="evidence" value="ECO:0007669"/>
    <property type="project" value="UniProtKB-KW"/>
</dbReference>
<dbReference type="EC" id="3.2.2.-" evidence="3"/>
<keyword evidence="3" id="KW-0326">Glycosidase</keyword>
<organism evidence="3 4">
    <name type="scientific">Agaribacillus aureus</name>
    <dbReference type="NCBI Taxonomy" id="3051825"/>
    <lineage>
        <taxon>Bacteria</taxon>
        <taxon>Pseudomonadati</taxon>
        <taxon>Bacteroidota</taxon>
        <taxon>Cytophagia</taxon>
        <taxon>Cytophagales</taxon>
        <taxon>Splendidivirgaceae</taxon>
        <taxon>Agaribacillus</taxon>
    </lineage>
</organism>
<gene>
    <name evidence="3" type="ORF">QQ020_12150</name>
</gene>
<dbReference type="PROSITE" id="PS51257">
    <property type="entry name" value="PROKAR_LIPOPROTEIN"/>
    <property type="match status" value="1"/>
</dbReference>
<evidence type="ECO:0000313" key="4">
    <source>
        <dbReference type="Proteomes" id="UP001172083"/>
    </source>
</evidence>
<keyword evidence="2 3" id="KW-0378">Hydrolase</keyword>
<dbReference type="PANTHER" id="PTHR16222:SF24">
    <property type="entry name" value="ADP-RIBOSYLHYDROLASE ARH3"/>
    <property type="match status" value="1"/>
</dbReference>
<dbReference type="Pfam" id="PF03747">
    <property type="entry name" value="ADP_ribosyl_GH"/>
    <property type="match status" value="1"/>
</dbReference>
<proteinExistence type="inferred from homology"/>
<dbReference type="InterPro" id="IPR036705">
    <property type="entry name" value="Ribosyl_crysJ1_sf"/>
</dbReference>
<dbReference type="InterPro" id="IPR005502">
    <property type="entry name" value="Ribosyl_crysJ1"/>
</dbReference>
<evidence type="ECO:0000256" key="2">
    <source>
        <dbReference type="ARBA" id="ARBA00022801"/>
    </source>
</evidence>
<sequence length="433" mass="48102">MKILLGILALTTLLQGCSGPAGQETADNAITLPVPKRTPFNKNLDLDASTYRDKVLGALVGSAIGDAMGASTEMWNRVDIQREYGYITDLTPVNLSRQAEGPWGNLLDSGATTDDTRWKYFLGKYFAKHSSNLDVDHFAQMIVDYYQTEVRGLADPQLASSPDLLDNRIQRIDWMKEWARVALAYKKGGIEFERAKNRFYGGEMSCAGMLYTPMFGLIAPHADSAYRLGYDHALFDIGYAKDISGMVSAFTHLALQEDSIALVLQQGMLIDPFDYTDSRLVGRLLQNIVDESRGIVQEAWKIPAADTTKVVKLLQGYPGSKYEWLQQDYVYRELTKKQRAIAFHAGEIFQILYTALLFGQGDFEKTMAFMVNYGRDNDTVAAVAGMILGAQLGFKNLPDTLKEAVMHTNKEILGIDLETLANEVVAAADNKQP</sequence>
<dbReference type="Proteomes" id="UP001172083">
    <property type="component" value="Unassembled WGS sequence"/>
</dbReference>
<comment type="similarity">
    <text evidence="1">Belongs to the ADP-ribosylglycohydrolase family.</text>
</comment>
<comment type="caution">
    <text evidence="3">The sequence shown here is derived from an EMBL/GenBank/DDBJ whole genome shotgun (WGS) entry which is preliminary data.</text>
</comment>
<evidence type="ECO:0000256" key="1">
    <source>
        <dbReference type="ARBA" id="ARBA00010702"/>
    </source>
</evidence>
<dbReference type="RefSeq" id="WP_346758124.1">
    <property type="nucleotide sequence ID" value="NZ_JAUJEB010000001.1"/>
</dbReference>
<dbReference type="SUPFAM" id="SSF101478">
    <property type="entry name" value="ADP-ribosylglycohydrolase"/>
    <property type="match status" value="1"/>
</dbReference>
<dbReference type="Gene3D" id="1.10.4080.10">
    <property type="entry name" value="ADP-ribosylation/Crystallin J1"/>
    <property type="match status" value="1"/>
</dbReference>